<reference evidence="2" key="2">
    <citation type="submission" date="2025-08" db="UniProtKB">
        <authorList>
            <consortium name="RefSeq"/>
        </authorList>
    </citation>
    <scope>IDENTIFICATION</scope>
    <source>
        <tissue evidence="2">Leaf</tissue>
    </source>
</reference>
<protein>
    <submittedName>
        <fullName evidence="2">Uncharacterized protein LOC142163988</fullName>
    </submittedName>
</protein>
<gene>
    <name evidence="2" type="primary">LOC142163988</name>
</gene>
<proteinExistence type="predicted"/>
<name>A0AC58RWY6_TOBAC</name>
<dbReference type="Proteomes" id="UP000790787">
    <property type="component" value="Chromosome 9"/>
</dbReference>
<organism evidence="1 2">
    <name type="scientific">Nicotiana tabacum</name>
    <name type="common">Common tobacco</name>
    <dbReference type="NCBI Taxonomy" id="4097"/>
    <lineage>
        <taxon>Eukaryota</taxon>
        <taxon>Viridiplantae</taxon>
        <taxon>Streptophyta</taxon>
        <taxon>Embryophyta</taxon>
        <taxon>Tracheophyta</taxon>
        <taxon>Spermatophyta</taxon>
        <taxon>Magnoliopsida</taxon>
        <taxon>eudicotyledons</taxon>
        <taxon>Gunneridae</taxon>
        <taxon>Pentapetalae</taxon>
        <taxon>asterids</taxon>
        <taxon>lamiids</taxon>
        <taxon>Solanales</taxon>
        <taxon>Solanaceae</taxon>
        <taxon>Nicotianoideae</taxon>
        <taxon>Nicotianeae</taxon>
        <taxon>Nicotiana</taxon>
    </lineage>
</organism>
<sequence>MADFLVLFENMAGGNNELRERITKLEALIGNVPEGGEIQTLMTRLAYLEAELARLSQENANLKNERVYFHAIHVQDEKEKVILTSMHLSEDAKLWWCTRVTEDESMGIPKIKSWERLKKELKDQFLLINSSWIVRDKLKRLRQTGSVRAYVKEFTSLILSISNMSEEEKLQNFMSELQ</sequence>
<evidence type="ECO:0000313" key="1">
    <source>
        <dbReference type="Proteomes" id="UP000790787"/>
    </source>
</evidence>
<keyword evidence="1" id="KW-1185">Reference proteome</keyword>
<dbReference type="RefSeq" id="XP_075077249.1">
    <property type="nucleotide sequence ID" value="XM_075221148.1"/>
</dbReference>
<accession>A0AC58RWY6</accession>
<reference evidence="1" key="1">
    <citation type="journal article" date="2014" name="Nat. Commun.">
        <title>The tobacco genome sequence and its comparison with those of tomato and potato.</title>
        <authorList>
            <person name="Sierro N."/>
            <person name="Battey J.N."/>
            <person name="Ouadi S."/>
            <person name="Bakaher N."/>
            <person name="Bovet L."/>
            <person name="Willig A."/>
            <person name="Goepfert S."/>
            <person name="Peitsch M.C."/>
            <person name="Ivanov N.V."/>
        </authorList>
    </citation>
    <scope>NUCLEOTIDE SEQUENCE [LARGE SCALE GENOMIC DNA]</scope>
</reference>
<evidence type="ECO:0000313" key="2">
    <source>
        <dbReference type="RefSeq" id="XP_075077249.1"/>
    </source>
</evidence>